<dbReference type="GO" id="GO:0043565">
    <property type="term" value="F:sequence-specific DNA binding"/>
    <property type="evidence" value="ECO:0007669"/>
    <property type="project" value="InterPro"/>
</dbReference>
<keyword evidence="1" id="KW-0805">Transcription regulation</keyword>
<evidence type="ECO:0000256" key="3">
    <source>
        <dbReference type="ARBA" id="ARBA00023163"/>
    </source>
</evidence>
<dbReference type="Proteomes" id="UP000584867">
    <property type="component" value="Unassembled WGS sequence"/>
</dbReference>
<evidence type="ECO:0000259" key="4">
    <source>
        <dbReference type="PROSITE" id="PS01124"/>
    </source>
</evidence>
<dbReference type="InterPro" id="IPR018060">
    <property type="entry name" value="HTH_AraC"/>
</dbReference>
<dbReference type="InterPro" id="IPR020449">
    <property type="entry name" value="Tscrpt_reg_AraC-type_HTH"/>
</dbReference>
<evidence type="ECO:0000313" key="6">
    <source>
        <dbReference type="Proteomes" id="UP000584867"/>
    </source>
</evidence>
<dbReference type="PROSITE" id="PS01124">
    <property type="entry name" value="HTH_ARAC_FAMILY_2"/>
    <property type="match status" value="1"/>
</dbReference>
<evidence type="ECO:0000313" key="5">
    <source>
        <dbReference type="EMBL" id="MBB5063279.1"/>
    </source>
</evidence>
<proteinExistence type="predicted"/>
<dbReference type="Gene3D" id="1.10.10.60">
    <property type="entry name" value="Homeodomain-like"/>
    <property type="match status" value="2"/>
</dbReference>
<evidence type="ECO:0000256" key="2">
    <source>
        <dbReference type="ARBA" id="ARBA00023125"/>
    </source>
</evidence>
<comment type="caution">
    <text evidence="5">The sequence shown here is derived from an EMBL/GenBank/DDBJ whole genome shotgun (WGS) entry which is preliminary data.</text>
</comment>
<dbReference type="PROSITE" id="PS00041">
    <property type="entry name" value="HTH_ARAC_FAMILY_1"/>
    <property type="match status" value="1"/>
</dbReference>
<dbReference type="SUPFAM" id="SSF46689">
    <property type="entry name" value="Homeodomain-like"/>
    <property type="match status" value="2"/>
</dbReference>
<dbReference type="GO" id="GO:0003700">
    <property type="term" value="F:DNA-binding transcription factor activity"/>
    <property type="evidence" value="ECO:0007669"/>
    <property type="project" value="InterPro"/>
</dbReference>
<keyword evidence="2 5" id="KW-0238">DNA-binding</keyword>
<dbReference type="Pfam" id="PF12833">
    <property type="entry name" value="HTH_18"/>
    <property type="match status" value="1"/>
</dbReference>
<sequence length="149" mass="16841">MSEQEFQKLYLYRRIVQAKLFIDTHSAESIDAGDIADEACYSKYHFIRTFKSIYGKTPHQYLIAVRIERARALLETGMPVTEVCLSVGFDSLGSFTGLFKRRTGLTPSAYQRDKLARTRQIAAAPLAFVPGCFAAMYVRTQNSNIREAS</sequence>
<gene>
    <name evidence="5" type="ORF">HDF15_001619</name>
</gene>
<protein>
    <submittedName>
        <fullName evidence="5">AraC-like DNA-binding protein</fullName>
    </submittedName>
</protein>
<name>A0A7W7ZNI8_9BACT</name>
<accession>A0A7W7ZNI8</accession>
<feature type="domain" description="HTH araC/xylS-type" evidence="4">
    <location>
        <begin position="16"/>
        <end position="113"/>
    </location>
</feature>
<evidence type="ECO:0000256" key="1">
    <source>
        <dbReference type="ARBA" id="ARBA00023015"/>
    </source>
</evidence>
<dbReference type="PRINTS" id="PR00032">
    <property type="entry name" value="HTHARAC"/>
</dbReference>
<dbReference type="EMBL" id="JACHIO010000005">
    <property type="protein sequence ID" value="MBB5063279.1"/>
    <property type="molecule type" value="Genomic_DNA"/>
</dbReference>
<reference evidence="5 6" key="1">
    <citation type="submission" date="2020-08" db="EMBL/GenBank/DDBJ databases">
        <title>Genomic Encyclopedia of Type Strains, Phase IV (KMG-V): Genome sequencing to study the core and pangenomes of soil and plant-associated prokaryotes.</title>
        <authorList>
            <person name="Whitman W."/>
        </authorList>
    </citation>
    <scope>NUCLEOTIDE SEQUENCE [LARGE SCALE GENOMIC DNA]</scope>
    <source>
        <strain evidence="5 6">X5P3</strain>
    </source>
</reference>
<keyword evidence="3" id="KW-0804">Transcription</keyword>
<dbReference type="SMART" id="SM00342">
    <property type="entry name" value="HTH_ARAC"/>
    <property type="match status" value="1"/>
</dbReference>
<dbReference type="AlphaFoldDB" id="A0A7W7ZNI8"/>
<dbReference type="InterPro" id="IPR018062">
    <property type="entry name" value="HTH_AraC-typ_CS"/>
</dbReference>
<dbReference type="InterPro" id="IPR050204">
    <property type="entry name" value="AraC_XylS_family_regulators"/>
</dbReference>
<dbReference type="RefSeq" id="WP_184254300.1">
    <property type="nucleotide sequence ID" value="NZ_JACHIO010000005.1"/>
</dbReference>
<dbReference type="InterPro" id="IPR009057">
    <property type="entry name" value="Homeodomain-like_sf"/>
</dbReference>
<dbReference type="PANTHER" id="PTHR46796">
    <property type="entry name" value="HTH-TYPE TRANSCRIPTIONAL ACTIVATOR RHAS-RELATED"/>
    <property type="match status" value="1"/>
</dbReference>
<organism evidence="5 6">
    <name type="scientific">Granulicella mallensis</name>
    <dbReference type="NCBI Taxonomy" id="940614"/>
    <lineage>
        <taxon>Bacteria</taxon>
        <taxon>Pseudomonadati</taxon>
        <taxon>Acidobacteriota</taxon>
        <taxon>Terriglobia</taxon>
        <taxon>Terriglobales</taxon>
        <taxon>Acidobacteriaceae</taxon>
        <taxon>Granulicella</taxon>
    </lineage>
</organism>